<keyword evidence="4 6" id="KW-0472">Membrane</keyword>
<dbReference type="SUPFAM" id="SSF103473">
    <property type="entry name" value="MFS general substrate transporter"/>
    <property type="match status" value="1"/>
</dbReference>
<proteinExistence type="predicted"/>
<keyword evidence="2 6" id="KW-0812">Transmembrane</keyword>
<dbReference type="GO" id="GO:0016020">
    <property type="term" value="C:membrane"/>
    <property type="evidence" value="ECO:0007669"/>
    <property type="project" value="UniProtKB-SubCell"/>
</dbReference>
<dbReference type="EMBL" id="QCYY01001401">
    <property type="protein sequence ID" value="ROT78295.1"/>
    <property type="molecule type" value="Genomic_DNA"/>
</dbReference>
<evidence type="ECO:0000256" key="5">
    <source>
        <dbReference type="SAM" id="MobiDB-lite"/>
    </source>
</evidence>
<feature type="region of interest" description="Disordered" evidence="5">
    <location>
        <begin position="569"/>
        <end position="609"/>
    </location>
</feature>
<feature type="transmembrane region" description="Helical" evidence="6">
    <location>
        <begin position="217"/>
        <end position="240"/>
    </location>
</feature>
<dbReference type="CDD" id="cd17317">
    <property type="entry name" value="MFS_SLC22"/>
    <property type="match status" value="1"/>
</dbReference>
<feature type="transmembrane region" description="Helical" evidence="6">
    <location>
        <begin position="332"/>
        <end position="349"/>
    </location>
</feature>
<dbReference type="InterPro" id="IPR036259">
    <property type="entry name" value="MFS_trans_sf"/>
</dbReference>
<evidence type="ECO:0000313" key="9">
    <source>
        <dbReference type="Proteomes" id="UP000283509"/>
    </source>
</evidence>
<feature type="transmembrane region" description="Helical" evidence="6">
    <location>
        <begin position="389"/>
        <end position="408"/>
    </location>
</feature>
<gene>
    <name evidence="8" type="ORF">C7M84_002981</name>
</gene>
<dbReference type="InterPro" id="IPR005829">
    <property type="entry name" value="Sugar_transporter_CS"/>
</dbReference>
<feature type="transmembrane region" description="Helical" evidence="6">
    <location>
        <begin position="478"/>
        <end position="497"/>
    </location>
</feature>
<dbReference type="OrthoDB" id="5141738at2759"/>
<evidence type="ECO:0000256" key="6">
    <source>
        <dbReference type="SAM" id="Phobius"/>
    </source>
</evidence>
<dbReference type="Proteomes" id="UP000283509">
    <property type="component" value="Unassembled WGS sequence"/>
</dbReference>
<feature type="domain" description="Major facilitator superfamily (MFS) profile" evidence="7">
    <location>
        <begin position="18"/>
        <end position="502"/>
    </location>
</feature>
<dbReference type="PROSITE" id="PS50850">
    <property type="entry name" value="MFS"/>
    <property type="match status" value="1"/>
</dbReference>
<feature type="transmembrane region" description="Helical" evidence="6">
    <location>
        <begin position="20"/>
        <end position="39"/>
    </location>
</feature>
<keyword evidence="3 6" id="KW-1133">Transmembrane helix</keyword>
<accession>A0A3R7P8A6</accession>
<dbReference type="PANTHER" id="PTHR24064">
    <property type="entry name" value="SOLUTE CARRIER FAMILY 22 MEMBER"/>
    <property type="match status" value="1"/>
</dbReference>
<evidence type="ECO:0000256" key="1">
    <source>
        <dbReference type="ARBA" id="ARBA00004141"/>
    </source>
</evidence>
<comment type="subcellular location">
    <subcellularLocation>
        <location evidence="1">Membrane</location>
        <topology evidence="1">Multi-pass membrane protein</topology>
    </subcellularLocation>
</comment>
<feature type="transmembrane region" description="Helical" evidence="6">
    <location>
        <begin position="161"/>
        <end position="179"/>
    </location>
</feature>
<dbReference type="AlphaFoldDB" id="A0A3R7P8A6"/>
<keyword evidence="9" id="KW-1185">Reference proteome</keyword>
<dbReference type="InterPro" id="IPR020846">
    <property type="entry name" value="MFS_dom"/>
</dbReference>
<evidence type="ECO:0000256" key="3">
    <source>
        <dbReference type="ARBA" id="ARBA00022989"/>
    </source>
</evidence>
<evidence type="ECO:0000256" key="2">
    <source>
        <dbReference type="ARBA" id="ARBA00022692"/>
    </source>
</evidence>
<feature type="transmembrane region" description="Helical" evidence="6">
    <location>
        <begin position="361"/>
        <end position="382"/>
    </location>
</feature>
<evidence type="ECO:0000259" key="7">
    <source>
        <dbReference type="PROSITE" id="PS50850"/>
    </source>
</evidence>
<feature type="transmembrane region" description="Helical" evidence="6">
    <location>
        <begin position="246"/>
        <end position="265"/>
    </location>
</feature>
<organism evidence="8 9">
    <name type="scientific">Penaeus vannamei</name>
    <name type="common">Whiteleg shrimp</name>
    <name type="synonym">Litopenaeus vannamei</name>
    <dbReference type="NCBI Taxonomy" id="6689"/>
    <lineage>
        <taxon>Eukaryota</taxon>
        <taxon>Metazoa</taxon>
        <taxon>Ecdysozoa</taxon>
        <taxon>Arthropoda</taxon>
        <taxon>Crustacea</taxon>
        <taxon>Multicrustacea</taxon>
        <taxon>Malacostraca</taxon>
        <taxon>Eumalacostraca</taxon>
        <taxon>Eucarida</taxon>
        <taxon>Decapoda</taxon>
        <taxon>Dendrobranchiata</taxon>
        <taxon>Penaeoidea</taxon>
        <taxon>Penaeidae</taxon>
        <taxon>Penaeus</taxon>
    </lineage>
</organism>
<name>A0A3R7P8A6_PENVA</name>
<feature type="compositionally biased region" description="Polar residues" evidence="5">
    <location>
        <begin position="569"/>
        <end position="586"/>
    </location>
</feature>
<evidence type="ECO:0000313" key="8">
    <source>
        <dbReference type="EMBL" id="ROT78295.1"/>
    </source>
</evidence>
<comment type="caution">
    <text evidence="8">The sequence shown here is derived from an EMBL/GenBank/DDBJ whole genome shotgun (WGS) entry which is preliminary data.</text>
</comment>
<dbReference type="InterPro" id="IPR005828">
    <property type="entry name" value="MFS_sugar_transport-like"/>
</dbReference>
<reference evidence="8 9" key="1">
    <citation type="submission" date="2018-04" db="EMBL/GenBank/DDBJ databases">
        <authorList>
            <person name="Zhang X."/>
            <person name="Yuan J."/>
            <person name="Li F."/>
            <person name="Xiang J."/>
        </authorList>
    </citation>
    <scope>NUCLEOTIDE SEQUENCE [LARGE SCALE GENOMIC DNA]</scope>
    <source>
        <tissue evidence="8">Muscle</tissue>
    </source>
</reference>
<reference evidence="8 9" key="2">
    <citation type="submission" date="2019-01" db="EMBL/GenBank/DDBJ databases">
        <title>The decoding of complex shrimp genome reveals the adaptation for benthos swimmer, frequently molting mechanism and breeding impact on genome.</title>
        <authorList>
            <person name="Sun Y."/>
            <person name="Gao Y."/>
            <person name="Yu Y."/>
        </authorList>
    </citation>
    <scope>NUCLEOTIDE SEQUENCE [LARGE SCALE GENOMIC DNA]</scope>
    <source>
        <tissue evidence="8">Muscle</tissue>
    </source>
</reference>
<feature type="transmembrane region" description="Helical" evidence="6">
    <location>
        <begin position="449"/>
        <end position="472"/>
    </location>
</feature>
<dbReference type="Pfam" id="PF00083">
    <property type="entry name" value="Sugar_tr"/>
    <property type="match status" value="1"/>
</dbReference>
<protein>
    <submittedName>
        <fullName evidence="8">Organic cation transporter protein</fullName>
    </submittedName>
</protein>
<evidence type="ECO:0000256" key="4">
    <source>
        <dbReference type="ARBA" id="ARBA00023136"/>
    </source>
</evidence>
<dbReference type="PROSITE" id="PS00216">
    <property type="entry name" value="SUGAR_TRANSPORT_1"/>
    <property type="match status" value="1"/>
</dbReference>
<feature type="transmembrane region" description="Helical" evidence="6">
    <location>
        <begin position="414"/>
        <end position="437"/>
    </location>
</feature>
<dbReference type="Gene3D" id="1.20.1250.20">
    <property type="entry name" value="MFS general substrate transporter like domains"/>
    <property type="match status" value="1"/>
</dbReference>
<dbReference type="GO" id="GO:0022857">
    <property type="term" value="F:transmembrane transporter activity"/>
    <property type="evidence" value="ECO:0007669"/>
    <property type="project" value="InterPro"/>
</dbReference>
<feature type="transmembrane region" description="Helical" evidence="6">
    <location>
        <begin position="185"/>
        <end position="205"/>
    </location>
</feature>
<sequence length="609" mass="67636">MEGFLEKIGEFGPYQRQMFLLLSLPTIIVSMQKLAWVFLGAKVDHRCKLSWEEENATFPMDPALWNLSIPWDSARKEPSQCSMWSNVTEDSTSRPNNSIIMPCDAYVYDTSTYKTSAVIDYELVCDRAWLRATVQSVYMVGMLVGSYLFGDLSDRFGRKPVFLSALVLMVVVGVGQAAIPEYYTFTSLRFVLGASLQGVFLVAYVMAMELVGKKRRVLVGVLAQAFYTVGYFTAAMLAWGIPSWRWLQITMTLPAVLFIPYYWVIPESSRWLISKGRAAEAKVVLEKAAKVNKKEVSEEMILQVVELPKTAKDSGKGNFLDLFRYPNLRRKTLNIFFNWFVNSGVYYGLSLNTGNLGGNDYLNFVISGAVELPAHALTILLLDRVGRRIPLCAFLLLGGVSLLSTMFVPAGTTWLLICTSMFGKFCITASYAIIYVLTAEIFPTVVRNVGVGASSMVARIGGALAPFVNLLADQWQPLPLIIFGAMAFAAGTLSLLLPETLNRRLPETIEDGENFGRAHHARSHKAPTHCHRLTHPNTRTEIIPKGSTERDTAAISADADQLQNLTEQLSPVSEHSPTLLAKNNRTPFADSQAGEERSPVLNEQEDARC</sequence>